<dbReference type="PROSITE" id="PS51450">
    <property type="entry name" value="LRR"/>
    <property type="match status" value="1"/>
</dbReference>
<feature type="domain" description="F-box" evidence="4">
    <location>
        <begin position="14"/>
        <end position="61"/>
    </location>
</feature>
<accession>A0A2P6TEY5</accession>
<evidence type="ECO:0000259" key="4">
    <source>
        <dbReference type="PROSITE" id="PS50181"/>
    </source>
</evidence>
<dbReference type="Gene3D" id="1.20.1280.50">
    <property type="match status" value="1"/>
</dbReference>
<dbReference type="InterPro" id="IPR050216">
    <property type="entry name" value="LRR_domain-containing"/>
</dbReference>
<keyword evidence="3" id="KW-0677">Repeat</keyword>
<comment type="caution">
    <text evidence="5">The sequence shown here is derived from an EMBL/GenBank/DDBJ whole genome shotgun (WGS) entry which is preliminary data.</text>
</comment>
<name>A0A2P6TEY5_CHLSO</name>
<dbReference type="SUPFAM" id="SSF81383">
    <property type="entry name" value="F-box domain"/>
    <property type="match status" value="1"/>
</dbReference>
<keyword evidence="6" id="KW-1185">Reference proteome</keyword>
<protein>
    <submittedName>
        <fullName evidence="5">Volume-regulated anion channel subunit LRRC8A</fullName>
    </submittedName>
</protein>
<evidence type="ECO:0000256" key="3">
    <source>
        <dbReference type="ARBA" id="ARBA00022737"/>
    </source>
</evidence>
<comment type="subcellular location">
    <subcellularLocation>
        <location evidence="1">Cytoplasm</location>
        <location evidence="1">Cytoskeleton</location>
        <location evidence="1">Cilium axoneme</location>
    </subcellularLocation>
</comment>
<dbReference type="GO" id="GO:0005930">
    <property type="term" value="C:axoneme"/>
    <property type="evidence" value="ECO:0007669"/>
    <property type="project" value="UniProtKB-SubCell"/>
</dbReference>
<gene>
    <name evidence="5" type="ORF">C2E21_8355</name>
</gene>
<proteinExistence type="predicted"/>
<dbReference type="AlphaFoldDB" id="A0A2P6TEY5"/>
<evidence type="ECO:0000256" key="2">
    <source>
        <dbReference type="ARBA" id="ARBA00022614"/>
    </source>
</evidence>
<sequence>MAKQCSPSEPVEQLTTLLSLPDDCLAALLRHLSQKQRAAAALVCRRLRAVCQSAASLWESVELQLSLSDPRALERTEGFLAFHIPRAAAVHKLAIAAERGGSAAAAAAAAEAGASGPLPHLTAAHLSLVFSNLVSALTLMGASLKHLSIDWPDDLQLSQWLGTLTALESGSFTAPRITVRPGLGSLPRLKDLRFRSTKKPLAFASSHGSPGRHAHSSAAAALGAPLLPPHLLKLRLEGCHLTELPAPLGRLTCLEDLVLSDNNLQAARLSVLSRLASLQSLTLMGCSMSALPPALSALTNLRVLYLDMGIQAPAGPDAPPMHRQCDLLLGPLERLAILSMGACHLQAFPSELVSHTALRALYLDDNSLTSLPAGTYLEQLRVLGIDWRVLFNSHAVLRHAPHLSKLCLMSMGKLELEAAMSSEADVAAVVASLTRHPSLRQVLLPSLDGHRSQLYIAALNVLIGISRAQHLEVRACSYNNIGNEWLDWLHTNGW</sequence>
<dbReference type="InterPro" id="IPR003591">
    <property type="entry name" value="Leu-rich_rpt_typical-subtyp"/>
</dbReference>
<keyword evidence="2" id="KW-0433">Leucine-rich repeat</keyword>
<dbReference type="Gene3D" id="3.80.10.10">
    <property type="entry name" value="Ribonuclease Inhibitor"/>
    <property type="match status" value="2"/>
</dbReference>
<dbReference type="SMART" id="SM00256">
    <property type="entry name" value="FBOX"/>
    <property type="match status" value="1"/>
</dbReference>
<dbReference type="EMBL" id="LHPG02000019">
    <property type="protein sequence ID" value="PRW32535.1"/>
    <property type="molecule type" value="Genomic_DNA"/>
</dbReference>
<dbReference type="PANTHER" id="PTHR48051:SF1">
    <property type="entry name" value="RAS SUPPRESSOR PROTEIN 1"/>
    <property type="match status" value="1"/>
</dbReference>
<evidence type="ECO:0000256" key="1">
    <source>
        <dbReference type="ARBA" id="ARBA00004430"/>
    </source>
</evidence>
<dbReference type="STRING" id="3076.A0A2P6TEY5"/>
<dbReference type="InterPro" id="IPR036047">
    <property type="entry name" value="F-box-like_dom_sf"/>
</dbReference>
<dbReference type="PANTHER" id="PTHR48051">
    <property type="match status" value="1"/>
</dbReference>
<dbReference type="InterPro" id="IPR001810">
    <property type="entry name" value="F-box_dom"/>
</dbReference>
<reference evidence="5 6" key="1">
    <citation type="journal article" date="2018" name="Plant J.">
        <title>Genome sequences of Chlorella sorokiniana UTEX 1602 and Micractinium conductrix SAG 241.80: implications to maltose excretion by a green alga.</title>
        <authorList>
            <person name="Arriola M.B."/>
            <person name="Velmurugan N."/>
            <person name="Zhang Y."/>
            <person name="Plunkett M.H."/>
            <person name="Hondzo H."/>
            <person name="Barney B.M."/>
        </authorList>
    </citation>
    <scope>NUCLEOTIDE SEQUENCE [LARGE SCALE GENOMIC DNA]</scope>
    <source>
        <strain evidence="6">UTEX 1602</strain>
    </source>
</reference>
<dbReference type="OrthoDB" id="2187496at2759"/>
<dbReference type="Proteomes" id="UP000239899">
    <property type="component" value="Unassembled WGS sequence"/>
</dbReference>
<evidence type="ECO:0000313" key="5">
    <source>
        <dbReference type="EMBL" id="PRW32535.1"/>
    </source>
</evidence>
<organism evidence="5 6">
    <name type="scientific">Chlorella sorokiniana</name>
    <name type="common">Freshwater green alga</name>
    <dbReference type="NCBI Taxonomy" id="3076"/>
    <lineage>
        <taxon>Eukaryota</taxon>
        <taxon>Viridiplantae</taxon>
        <taxon>Chlorophyta</taxon>
        <taxon>core chlorophytes</taxon>
        <taxon>Trebouxiophyceae</taxon>
        <taxon>Chlorellales</taxon>
        <taxon>Chlorellaceae</taxon>
        <taxon>Chlorella clade</taxon>
        <taxon>Chlorella</taxon>
    </lineage>
</organism>
<dbReference type="Pfam" id="PF12937">
    <property type="entry name" value="F-box-like"/>
    <property type="match status" value="1"/>
</dbReference>
<dbReference type="InterPro" id="IPR001611">
    <property type="entry name" value="Leu-rich_rpt"/>
</dbReference>
<dbReference type="PROSITE" id="PS50181">
    <property type="entry name" value="FBOX"/>
    <property type="match status" value="1"/>
</dbReference>
<dbReference type="SUPFAM" id="SSF52058">
    <property type="entry name" value="L domain-like"/>
    <property type="match status" value="1"/>
</dbReference>
<dbReference type="SMART" id="SM00369">
    <property type="entry name" value="LRR_TYP"/>
    <property type="match status" value="4"/>
</dbReference>
<evidence type="ECO:0000313" key="6">
    <source>
        <dbReference type="Proteomes" id="UP000239899"/>
    </source>
</evidence>
<dbReference type="InterPro" id="IPR032675">
    <property type="entry name" value="LRR_dom_sf"/>
</dbReference>